<keyword evidence="3" id="KW-1185">Reference proteome</keyword>
<dbReference type="AlphaFoldDB" id="A0AAV3S0W4"/>
<evidence type="ECO:0000256" key="1">
    <source>
        <dbReference type="SAM" id="MobiDB-lite"/>
    </source>
</evidence>
<dbReference type="EMBL" id="BAABME010014863">
    <property type="protein sequence ID" value="GAA0187573.1"/>
    <property type="molecule type" value="Genomic_DNA"/>
</dbReference>
<accession>A0AAV3S0W4</accession>
<sequence>MSRNTPELTVSRVLIPMIVQIACMYKSCEKNSEKMFHHLGRSKSGDVDRISQCSSIYHHERACSSQSGDGGSSGPFHKQTSLVYTLRSGGDR</sequence>
<proteinExistence type="predicted"/>
<reference evidence="2 3" key="1">
    <citation type="submission" date="2024-01" db="EMBL/GenBank/DDBJ databases">
        <title>The complete chloroplast genome sequence of Lithospermum erythrorhizon: insights into the phylogenetic relationship among Boraginaceae species and the maternal lineages of purple gromwells.</title>
        <authorList>
            <person name="Okada T."/>
            <person name="Watanabe K."/>
        </authorList>
    </citation>
    <scope>NUCLEOTIDE SEQUENCE [LARGE SCALE GENOMIC DNA]</scope>
</reference>
<evidence type="ECO:0000313" key="3">
    <source>
        <dbReference type="Proteomes" id="UP001454036"/>
    </source>
</evidence>
<protein>
    <submittedName>
        <fullName evidence="2">Uncharacterized protein</fullName>
    </submittedName>
</protein>
<organism evidence="2 3">
    <name type="scientific">Lithospermum erythrorhizon</name>
    <name type="common">Purple gromwell</name>
    <name type="synonym">Lithospermum officinale var. erythrorhizon</name>
    <dbReference type="NCBI Taxonomy" id="34254"/>
    <lineage>
        <taxon>Eukaryota</taxon>
        <taxon>Viridiplantae</taxon>
        <taxon>Streptophyta</taxon>
        <taxon>Embryophyta</taxon>
        <taxon>Tracheophyta</taxon>
        <taxon>Spermatophyta</taxon>
        <taxon>Magnoliopsida</taxon>
        <taxon>eudicotyledons</taxon>
        <taxon>Gunneridae</taxon>
        <taxon>Pentapetalae</taxon>
        <taxon>asterids</taxon>
        <taxon>lamiids</taxon>
        <taxon>Boraginales</taxon>
        <taxon>Boraginaceae</taxon>
        <taxon>Boraginoideae</taxon>
        <taxon>Lithospermeae</taxon>
        <taxon>Lithospermum</taxon>
    </lineage>
</organism>
<name>A0AAV3S0W4_LITER</name>
<feature type="region of interest" description="Disordered" evidence="1">
    <location>
        <begin position="64"/>
        <end position="92"/>
    </location>
</feature>
<comment type="caution">
    <text evidence="2">The sequence shown here is derived from an EMBL/GenBank/DDBJ whole genome shotgun (WGS) entry which is preliminary data.</text>
</comment>
<evidence type="ECO:0000313" key="2">
    <source>
        <dbReference type="EMBL" id="GAA0187573.1"/>
    </source>
</evidence>
<dbReference type="Proteomes" id="UP001454036">
    <property type="component" value="Unassembled WGS sequence"/>
</dbReference>
<gene>
    <name evidence="2" type="ORF">LIER_34861</name>
</gene>